<dbReference type="InterPro" id="IPR003675">
    <property type="entry name" value="Rce1/LyrA-like_dom"/>
</dbReference>
<dbReference type="Proteomes" id="UP001589836">
    <property type="component" value="Unassembled WGS sequence"/>
</dbReference>
<feature type="transmembrane region" description="Helical" evidence="1">
    <location>
        <begin position="214"/>
        <end position="235"/>
    </location>
</feature>
<keyword evidence="1" id="KW-0472">Membrane</keyword>
<dbReference type="EMBL" id="JBHLTP010000022">
    <property type="protein sequence ID" value="MFC0525821.1"/>
    <property type="molecule type" value="Genomic_DNA"/>
</dbReference>
<dbReference type="Pfam" id="PF02517">
    <property type="entry name" value="Rce1-like"/>
    <property type="match status" value="1"/>
</dbReference>
<keyword evidence="1" id="KW-1133">Transmembrane helix</keyword>
<feature type="transmembrane region" description="Helical" evidence="1">
    <location>
        <begin position="97"/>
        <end position="120"/>
    </location>
</feature>
<name>A0ABV6LTS6_9BACI</name>
<feature type="domain" description="CAAX prenyl protease 2/Lysostaphin resistance protein A-like" evidence="2">
    <location>
        <begin position="140"/>
        <end position="227"/>
    </location>
</feature>
<dbReference type="RefSeq" id="WP_377351552.1">
    <property type="nucleotide sequence ID" value="NZ_JBHLTP010000022.1"/>
</dbReference>
<feature type="transmembrane region" description="Helical" evidence="1">
    <location>
        <begin position="140"/>
        <end position="159"/>
    </location>
</feature>
<protein>
    <submittedName>
        <fullName evidence="3">Lysostaphin resistance A-like protein</fullName>
    </submittedName>
</protein>
<dbReference type="InterPro" id="IPR052710">
    <property type="entry name" value="CAAX_protease"/>
</dbReference>
<comment type="caution">
    <text evidence="3">The sequence shown here is derived from an EMBL/GenBank/DDBJ whole genome shotgun (WGS) entry which is preliminary data.</text>
</comment>
<feature type="transmembrane region" description="Helical" evidence="1">
    <location>
        <begin position="194"/>
        <end position="209"/>
    </location>
</feature>
<gene>
    <name evidence="3" type="ORF">ACFFGV_19775</name>
</gene>
<evidence type="ECO:0000313" key="3">
    <source>
        <dbReference type="EMBL" id="MFC0525821.1"/>
    </source>
</evidence>
<keyword evidence="1" id="KW-0812">Transmembrane</keyword>
<feature type="transmembrane region" description="Helical" evidence="1">
    <location>
        <begin position="7"/>
        <end position="32"/>
    </location>
</feature>
<dbReference type="PANTHER" id="PTHR36435">
    <property type="entry name" value="SLR1288 PROTEIN"/>
    <property type="match status" value="1"/>
</dbReference>
<reference evidence="3 4" key="1">
    <citation type="submission" date="2024-09" db="EMBL/GenBank/DDBJ databases">
        <authorList>
            <person name="Sun Q."/>
            <person name="Mori K."/>
        </authorList>
    </citation>
    <scope>NUCLEOTIDE SEQUENCE [LARGE SCALE GENOMIC DNA]</scope>
    <source>
        <strain evidence="3 4">NCAIM B.02529</strain>
    </source>
</reference>
<evidence type="ECO:0000259" key="2">
    <source>
        <dbReference type="Pfam" id="PF02517"/>
    </source>
</evidence>
<proteinExistence type="predicted"/>
<sequence length="257" mass="28817">MPKRYWYTIVVYVLMQFSGAIGMPLLAFLFGYDVDFSGIEPFLQSLRELPGNQSTTLIVTWNLISFSVALIVILLLLRPDMRDTSLKRDEISLGKIVLWSVIGIFLSYSAQIVASLIELALGIPQASANTQNLMNIAKSAPIFIIIITIIAPILEELIFRKIIFGSIYKRTNFFVGALISSLIFAVVHQDLTHTLKYAAMGFVFAFLYVKTKRIIVPIIAHMAMNLIVVLIQFMISPEQLEQMEKQLENAQAIILGG</sequence>
<keyword evidence="4" id="KW-1185">Reference proteome</keyword>
<evidence type="ECO:0000313" key="4">
    <source>
        <dbReference type="Proteomes" id="UP001589836"/>
    </source>
</evidence>
<accession>A0ABV6LTS6</accession>
<evidence type="ECO:0000256" key="1">
    <source>
        <dbReference type="SAM" id="Phobius"/>
    </source>
</evidence>
<organism evidence="3 4">
    <name type="scientific">Pontibacillus salicampi</name>
    <dbReference type="NCBI Taxonomy" id="1449801"/>
    <lineage>
        <taxon>Bacteria</taxon>
        <taxon>Bacillati</taxon>
        <taxon>Bacillota</taxon>
        <taxon>Bacilli</taxon>
        <taxon>Bacillales</taxon>
        <taxon>Bacillaceae</taxon>
        <taxon>Pontibacillus</taxon>
    </lineage>
</organism>
<feature type="transmembrane region" description="Helical" evidence="1">
    <location>
        <begin position="171"/>
        <end position="188"/>
    </location>
</feature>
<feature type="transmembrane region" description="Helical" evidence="1">
    <location>
        <begin position="58"/>
        <end position="77"/>
    </location>
</feature>
<dbReference type="PANTHER" id="PTHR36435:SF6">
    <property type="entry name" value="ABORTIVE INFECTION PROTEIN"/>
    <property type="match status" value="1"/>
</dbReference>